<sequence length="491" mass="55572">MNTSSNLDNFTEETRPTISAQHHWEADLKLIVEGIASQIGEKFFRFCVRYLAELLQVQYALIAEFIDGEEPKARILALWAGNKFAPNFEYVLAGTPCGIVIEKGLQIYDRGIQKKFPEDTDLVTMEAESYLGIAIYNSHGKIIGHLAALHTQPLNRSHEEQEAILKIFAARSAAEIERQITEQELKQQNQRLEETLMELKHTQAQLIQAEKMSSLGHMVAGIAHEINNPINFIHGNIAHASEYYDDLLHIIQLYQQEYPHPSQVIQEEIESLDLNFIQTDIKKILQSMQVGSQRISDIVKSCRNFSRLDESTFKVVDIHEGLESALMILQSRLRTDDRSFGIDVVKEYGKLPHIYCSPEQLNQAFFNLIHNAIDALEEVDRKCDTEGMTNQKNKIWIRTYLNSEMGADNRIFISIADNGMGIPDEIQAKMFDPFFTTKSVGKGTGLGLSVSYEIITNLHDGTLICNSTVGQGTEFVVSLPIRLNVDRTTNI</sequence>
<evidence type="ECO:0000256" key="2">
    <source>
        <dbReference type="ARBA" id="ARBA00012438"/>
    </source>
</evidence>
<dbReference type="InterPro" id="IPR036890">
    <property type="entry name" value="HATPase_C_sf"/>
</dbReference>
<dbReference type="InterPro" id="IPR004358">
    <property type="entry name" value="Sig_transdc_His_kin-like_C"/>
</dbReference>
<evidence type="ECO:0000259" key="10">
    <source>
        <dbReference type="PROSITE" id="PS50109"/>
    </source>
</evidence>
<evidence type="ECO:0000256" key="4">
    <source>
        <dbReference type="ARBA" id="ARBA00022679"/>
    </source>
</evidence>
<evidence type="ECO:0000256" key="7">
    <source>
        <dbReference type="ARBA" id="ARBA00022840"/>
    </source>
</evidence>
<dbReference type="GO" id="GO:0005524">
    <property type="term" value="F:ATP binding"/>
    <property type="evidence" value="ECO:0007669"/>
    <property type="project" value="UniProtKB-KW"/>
</dbReference>
<dbReference type="SUPFAM" id="SSF55874">
    <property type="entry name" value="ATPase domain of HSP90 chaperone/DNA topoisomerase II/histidine kinase"/>
    <property type="match status" value="1"/>
</dbReference>
<dbReference type="PRINTS" id="PR00344">
    <property type="entry name" value="BCTRLSENSOR"/>
</dbReference>
<proteinExistence type="predicted"/>
<dbReference type="SMART" id="SM00388">
    <property type="entry name" value="HisKA"/>
    <property type="match status" value="1"/>
</dbReference>
<keyword evidence="5" id="KW-0547">Nucleotide-binding</keyword>
<gene>
    <name evidence="11" type="ORF">PMH09_04615</name>
</gene>
<dbReference type="InterPro" id="IPR029016">
    <property type="entry name" value="GAF-like_dom_sf"/>
</dbReference>
<dbReference type="InterPro" id="IPR036097">
    <property type="entry name" value="HisK_dim/P_sf"/>
</dbReference>
<evidence type="ECO:0000256" key="9">
    <source>
        <dbReference type="SAM" id="Coils"/>
    </source>
</evidence>
<protein>
    <recommendedName>
        <fullName evidence="2">histidine kinase</fullName>
        <ecNumber evidence="2">2.7.13.3</ecNumber>
    </recommendedName>
</protein>
<evidence type="ECO:0000256" key="5">
    <source>
        <dbReference type="ARBA" id="ARBA00022741"/>
    </source>
</evidence>
<accession>A0ABT7BTF6</accession>
<dbReference type="InterPro" id="IPR003594">
    <property type="entry name" value="HATPase_dom"/>
</dbReference>
<dbReference type="EC" id="2.7.13.3" evidence="2"/>
<keyword evidence="4" id="KW-0808">Transferase</keyword>
<keyword evidence="3" id="KW-0597">Phosphoprotein</keyword>
<dbReference type="PANTHER" id="PTHR43065:SF10">
    <property type="entry name" value="PEROXIDE STRESS-ACTIVATED HISTIDINE KINASE MAK3"/>
    <property type="match status" value="1"/>
</dbReference>
<dbReference type="Pfam" id="PF01590">
    <property type="entry name" value="GAF"/>
    <property type="match status" value="1"/>
</dbReference>
<dbReference type="Proteomes" id="UP001232992">
    <property type="component" value="Unassembled WGS sequence"/>
</dbReference>
<dbReference type="SMART" id="SM00387">
    <property type="entry name" value="HATPase_c"/>
    <property type="match status" value="1"/>
</dbReference>
<keyword evidence="12" id="KW-1185">Reference proteome</keyword>
<dbReference type="Gene3D" id="3.30.565.10">
    <property type="entry name" value="Histidine kinase-like ATPase, C-terminal domain"/>
    <property type="match status" value="1"/>
</dbReference>
<keyword evidence="7 11" id="KW-0067">ATP-binding</keyword>
<organism evidence="11 12">
    <name type="scientific">Roseofilum casamattae BLCC-M143</name>
    <dbReference type="NCBI Taxonomy" id="3022442"/>
    <lineage>
        <taxon>Bacteria</taxon>
        <taxon>Bacillati</taxon>
        <taxon>Cyanobacteriota</taxon>
        <taxon>Cyanophyceae</taxon>
        <taxon>Desertifilales</taxon>
        <taxon>Desertifilaceae</taxon>
        <taxon>Roseofilum</taxon>
        <taxon>Roseofilum casamattae</taxon>
    </lineage>
</organism>
<evidence type="ECO:0000313" key="12">
    <source>
        <dbReference type="Proteomes" id="UP001232992"/>
    </source>
</evidence>
<dbReference type="Gene3D" id="1.10.287.130">
    <property type="match status" value="1"/>
</dbReference>
<dbReference type="PROSITE" id="PS50109">
    <property type="entry name" value="HIS_KIN"/>
    <property type="match status" value="1"/>
</dbReference>
<keyword evidence="6" id="KW-0418">Kinase</keyword>
<dbReference type="InterPro" id="IPR005467">
    <property type="entry name" value="His_kinase_dom"/>
</dbReference>
<evidence type="ECO:0000256" key="3">
    <source>
        <dbReference type="ARBA" id="ARBA00022553"/>
    </source>
</evidence>
<dbReference type="EMBL" id="JAQOSQ010000003">
    <property type="protein sequence ID" value="MDJ1182470.1"/>
    <property type="molecule type" value="Genomic_DNA"/>
</dbReference>
<reference evidence="11 12" key="1">
    <citation type="submission" date="2023-01" db="EMBL/GenBank/DDBJ databases">
        <title>Novel diversity within Roseofilum (Cyanobacteria; Desertifilaceae) from marine benthic mats with descriptions of four novel species.</title>
        <authorList>
            <person name="Wang Y."/>
            <person name="Berthold D.E."/>
            <person name="Hu J."/>
            <person name="Lefler F.W."/>
            <person name="Laughinghouse H.D. IV."/>
        </authorList>
    </citation>
    <scope>NUCLEOTIDE SEQUENCE [LARGE SCALE GENOMIC DNA]</scope>
    <source>
        <strain evidence="11 12">BLCC-M143</strain>
    </source>
</reference>
<dbReference type="Pfam" id="PF02518">
    <property type="entry name" value="HATPase_c"/>
    <property type="match status" value="1"/>
</dbReference>
<evidence type="ECO:0000256" key="8">
    <source>
        <dbReference type="ARBA" id="ARBA00023012"/>
    </source>
</evidence>
<keyword evidence="8" id="KW-0902">Two-component regulatory system</keyword>
<feature type="coiled-coil region" evidence="9">
    <location>
        <begin position="171"/>
        <end position="212"/>
    </location>
</feature>
<dbReference type="InterPro" id="IPR003661">
    <property type="entry name" value="HisK_dim/P_dom"/>
</dbReference>
<evidence type="ECO:0000256" key="6">
    <source>
        <dbReference type="ARBA" id="ARBA00022777"/>
    </source>
</evidence>
<dbReference type="RefSeq" id="WP_283757122.1">
    <property type="nucleotide sequence ID" value="NZ_JAQOSQ010000003.1"/>
</dbReference>
<evidence type="ECO:0000313" key="11">
    <source>
        <dbReference type="EMBL" id="MDJ1182470.1"/>
    </source>
</evidence>
<dbReference type="PANTHER" id="PTHR43065">
    <property type="entry name" value="SENSOR HISTIDINE KINASE"/>
    <property type="match status" value="1"/>
</dbReference>
<name>A0ABT7BTF6_9CYAN</name>
<comment type="caution">
    <text evidence="11">The sequence shown here is derived from an EMBL/GenBank/DDBJ whole genome shotgun (WGS) entry which is preliminary data.</text>
</comment>
<comment type="catalytic activity">
    <reaction evidence="1">
        <text>ATP + protein L-histidine = ADP + protein N-phospho-L-histidine.</text>
        <dbReference type="EC" id="2.7.13.3"/>
    </reaction>
</comment>
<feature type="domain" description="Histidine kinase" evidence="10">
    <location>
        <begin position="221"/>
        <end position="483"/>
    </location>
</feature>
<keyword evidence="9" id="KW-0175">Coiled coil</keyword>
<dbReference type="SUPFAM" id="SSF47384">
    <property type="entry name" value="Homodimeric domain of signal transducing histidine kinase"/>
    <property type="match status" value="1"/>
</dbReference>
<dbReference type="InterPro" id="IPR003018">
    <property type="entry name" value="GAF"/>
</dbReference>
<evidence type="ECO:0000256" key="1">
    <source>
        <dbReference type="ARBA" id="ARBA00000085"/>
    </source>
</evidence>
<dbReference type="Gene3D" id="3.30.450.40">
    <property type="match status" value="1"/>
</dbReference>
<dbReference type="SUPFAM" id="SSF55781">
    <property type="entry name" value="GAF domain-like"/>
    <property type="match status" value="1"/>
</dbReference>
<dbReference type="CDD" id="cd00082">
    <property type="entry name" value="HisKA"/>
    <property type="match status" value="1"/>
</dbReference>